<name>A0A9N9CVS1_9GLOM</name>
<feature type="coiled-coil region" evidence="1">
    <location>
        <begin position="54"/>
        <end position="116"/>
    </location>
</feature>
<comment type="caution">
    <text evidence="2">The sequence shown here is derived from an EMBL/GenBank/DDBJ whole genome shotgun (WGS) entry which is preliminary data.</text>
</comment>
<protein>
    <submittedName>
        <fullName evidence="2">4821_t:CDS:1</fullName>
    </submittedName>
</protein>
<evidence type="ECO:0000313" key="2">
    <source>
        <dbReference type="EMBL" id="CAG8615792.1"/>
    </source>
</evidence>
<dbReference type="EMBL" id="CAJVPL010002628">
    <property type="protein sequence ID" value="CAG8615792.1"/>
    <property type="molecule type" value="Genomic_DNA"/>
</dbReference>
<accession>A0A9N9CVS1</accession>
<evidence type="ECO:0000313" key="3">
    <source>
        <dbReference type="Proteomes" id="UP000789831"/>
    </source>
</evidence>
<sequence>MINDSFISLEHGVDCETENFKLNIVIQNLETENNETVKQNRSREIKIVTQGFDIDSLEFKIKKYTDELKDAKNEQIILERRLQQLELQKSEQNVMVNRATNEINRLMSIIVKMEESEAAFQAENRHQKLLIQRLKDKIAVFDSELIHYKESKDSETNMLNSIIESLVSSNTLLREQINENRHEMEILGSMISSFEKSKTSLIEENHQKQIIINDLQSQLVSLNTKLQDLERKKKELPKASSQKKNWEWLFNSSLSPLEKANHFFQLRNEYLEENDTSQTDEKKVPIEQYVEYLGKEYKIMNAFLLNLNLTVRSLSLKNHRFGDEKMKTNFTHNNLFIHNDNKSLTSNGNASEINKTTILELAGRRFSY</sequence>
<keyword evidence="1" id="KW-0175">Coiled coil</keyword>
<keyword evidence="3" id="KW-1185">Reference proteome</keyword>
<dbReference type="AlphaFoldDB" id="A0A9N9CVS1"/>
<evidence type="ECO:0000256" key="1">
    <source>
        <dbReference type="SAM" id="Coils"/>
    </source>
</evidence>
<gene>
    <name evidence="2" type="ORF">AGERDE_LOCUS9823</name>
</gene>
<proteinExistence type="predicted"/>
<reference evidence="2" key="1">
    <citation type="submission" date="2021-06" db="EMBL/GenBank/DDBJ databases">
        <authorList>
            <person name="Kallberg Y."/>
            <person name="Tangrot J."/>
            <person name="Rosling A."/>
        </authorList>
    </citation>
    <scope>NUCLEOTIDE SEQUENCE</scope>
    <source>
        <strain evidence="2">MT106</strain>
    </source>
</reference>
<dbReference type="OrthoDB" id="10389223at2759"/>
<organism evidence="2 3">
    <name type="scientific">Ambispora gerdemannii</name>
    <dbReference type="NCBI Taxonomy" id="144530"/>
    <lineage>
        <taxon>Eukaryota</taxon>
        <taxon>Fungi</taxon>
        <taxon>Fungi incertae sedis</taxon>
        <taxon>Mucoromycota</taxon>
        <taxon>Glomeromycotina</taxon>
        <taxon>Glomeromycetes</taxon>
        <taxon>Archaeosporales</taxon>
        <taxon>Ambisporaceae</taxon>
        <taxon>Ambispora</taxon>
    </lineage>
</organism>
<feature type="coiled-coil region" evidence="1">
    <location>
        <begin position="212"/>
        <end position="239"/>
    </location>
</feature>
<dbReference type="Proteomes" id="UP000789831">
    <property type="component" value="Unassembled WGS sequence"/>
</dbReference>